<sequence>MRDFQKRVCAVVGGGAVAVGLLIDVIGSAAPSTVVAGGSGDSSTTGIYSSPVVPAMTINATGNMKLGSTATAQLPASTPATPLAAPTYKATAAATCVNNGQCP</sequence>
<accession>A0A1G4WFD9</accession>
<gene>
    <name evidence="1" type="ORF">HZU40_07160</name>
    <name evidence="2" type="ORF">SAMN02799620_03129</name>
</gene>
<evidence type="ECO:0000313" key="2">
    <source>
        <dbReference type="EMBL" id="SCX21931.1"/>
    </source>
</evidence>
<organism evidence="2 3">
    <name type="scientific">Mycolicibacterium fluoranthenivorans</name>
    <dbReference type="NCBI Taxonomy" id="258505"/>
    <lineage>
        <taxon>Bacteria</taxon>
        <taxon>Bacillati</taxon>
        <taxon>Actinomycetota</taxon>
        <taxon>Actinomycetes</taxon>
        <taxon>Mycobacteriales</taxon>
        <taxon>Mycobacteriaceae</taxon>
        <taxon>Mycolicibacterium</taxon>
    </lineage>
</organism>
<proteinExistence type="predicted"/>
<evidence type="ECO:0000313" key="1">
    <source>
        <dbReference type="EMBL" id="QNJ94060.1"/>
    </source>
</evidence>
<dbReference type="EMBL" id="CP059894">
    <property type="protein sequence ID" value="QNJ94060.1"/>
    <property type="molecule type" value="Genomic_DNA"/>
</dbReference>
<evidence type="ECO:0000313" key="3">
    <source>
        <dbReference type="Proteomes" id="UP000199707"/>
    </source>
</evidence>
<dbReference type="RefSeq" id="WP_090358437.1">
    <property type="nucleotide sequence ID" value="NZ_CP059894.1"/>
</dbReference>
<reference evidence="3" key="1">
    <citation type="submission" date="2016-10" db="EMBL/GenBank/DDBJ databases">
        <authorList>
            <person name="Varghese N."/>
            <person name="Submissions S."/>
        </authorList>
    </citation>
    <scope>NUCLEOTIDE SEQUENCE [LARGE SCALE GENOMIC DNA]</scope>
    <source>
        <strain evidence="3">UNC267MFSha1.1M11</strain>
    </source>
</reference>
<dbReference type="EMBL" id="FMUB01000006">
    <property type="protein sequence ID" value="SCX21931.1"/>
    <property type="molecule type" value="Genomic_DNA"/>
</dbReference>
<evidence type="ECO:0000313" key="4">
    <source>
        <dbReference type="Proteomes" id="UP000515498"/>
    </source>
</evidence>
<dbReference type="KEGG" id="mflu:HZU40_07160"/>
<protein>
    <submittedName>
        <fullName evidence="2">Uncharacterized protein</fullName>
    </submittedName>
</protein>
<name>A0A1G4WFD9_9MYCO</name>
<dbReference type="Proteomes" id="UP000199707">
    <property type="component" value="Unassembled WGS sequence"/>
</dbReference>
<reference evidence="2" key="2">
    <citation type="submission" date="2016-10" db="EMBL/GenBank/DDBJ databases">
        <authorList>
            <person name="de Groot N.N."/>
        </authorList>
    </citation>
    <scope>NUCLEOTIDE SEQUENCE [LARGE SCALE GENOMIC DNA]</scope>
    <source>
        <strain evidence="2">UNC267MFSha1.1M11</strain>
    </source>
</reference>
<dbReference type="Proteomes" id="UP000515498">
    <property type="component" value="Chromosome"/>
</dbReference>
<dbReference type="AlphaFoldDB" id="A0A1G4WFD9"/>
<reference evidence="1 4" key="3">
    <citation type="submission" date="2020-07" db="EMBL/GenBank/DDBJ databases">
        <title>Draft genome sequence of four isobutane-metabolizing strains capable of cometabolically degrading diverse ether contaminants.</title>
        <authorList>
            <person name="Chen W."/>
            <person name="Faulkner N."/>
            <person name="Smith C."/>
            <person name="Hyman M."/>
        </authorList>
    </citation>
    <scope>NUCLEOTIDE SEQUENCE [LARGE SCALE GENOMIC DNA]</scope>
    <source>
        <strain evidence="1 4">2A</strain>
    </source>
</reference>